<keyword evidence="2" id="KW-0813">Transport</keyword>
<evidence type="ECO:0000256" key="3">
    <source>
        <dbReference type="ARBA" id="ARBA00022692"/>
    </source>
</evidence>
<feature type="transmembrane region" description="Helical" evidence="7">
    <location>
        <begin position="300"/>
        <end position="327"/>
    </location>
</feature>
<feature type="transmembrane region" description="Helical" evidence="7">
    <location>
        <begin position="176"/>
        <end position="200"/>
    </location>
</feature>
<evidence type="ECO:0000313" key="10">
    <source>
        <dbReference type="Proteomes" id="UP000186922"/>
    </source>
</evidence>
<dbReference type="InterPro" id="IPR020846">
    <property type="entry name" value="MFS_dom"/>
</dbReference>
<evidence type="ECO:0000259" key="8">
    <source>
        <dbReference type="PROSITE" id="PS50850"/>
    </source>
</evidence>
<keyword evidence="10" id="KW-1185">Reference proteome</keyword>
<evidence type="ECO:0000256" key="7">
    <source>
        <dbReference type="SAM" id="Phobius"/>
    </source>
</evidence>
<evidence type="ECO:0000256" key="1">
    <source>
        <dbReference type="ARBA" id="ARBA00004141"/>
    </source>
</evidence>
<dbReference type="AlphaFoldDB" id="A0A1D1VUJ0"/>
<keyword evidence="3 7" id="KW-0812">Transmembrane</keyword>
<evidence type="ECO:0000256" key="4">
    <source>
        <dbReference type="ARBA" id="ARBA00022847"/>
    </source>
</evidence>
<dbReference type="PROSITE" id="PS00217">
    <property type="entry name" value="SUGAR_TRANSPORT_2"/>
    <property type="match status" value="1"/>
</dbReference>
<name>A0A1D1VUJ0_RAMVA</name>
<feature type="transmembrane region" description="Helical" evidence="7">
    <location>
        <begin position="25"/>
        <end position="45"/>
    </location>
</feature>
<reference evidence="9 10" key="1">
    <citation type="journal article" date="2016" name="Nat. Commun.">
        <title>Extremotolerant tardigrade genome and improved radiotolerance of human cultured cells by tardigrade-unique protein.</title>
        <authorList>
            <person name="Hashimoto T."/>
            <person name="Horikawa D.D."/>
            <person name="Saito Y."/>
            <person name="Kuwahara H."/>
            <person name="Kozuka-Hata H."/>
            <person name="Shin-I T."/>
            <person name="Minakuchi Y."/>
            <person name="Ohishi K."/>
            <person name="Motoyama A."/>
            <person name="Aizu T."/>
            <person name="Enomoto A."/>
            <person name="Kondo K."/>
            <person name="Tanaka S."/>
            <person name="Hara Y."/>
            <person name="Koshikawa S."/>
            <person name="Sagara H."/>
            <person name="Miura T."/>
            <person name="Yokobori S."/>
            <person name="Miyagawa K."/>
            <person name="Suzuki Y."/>
            <person name="Kubo T."/>
            <person name="Oyama M."/>
            <person name="Kohara Y."/>
            <person name="Fujiyama A."/>
            <person name="Arakawa K."/>
            <person name="Katayama T."/>
            <person name="Toyoda A."/>
            <person name="Kunieda T."/>
        </authorList>
    </citation>
    <scope>NUCLEOTIDE SEQUENCE [LARGE SCALE GENOMIC DNA]</scope>
    <source>
        <strain evidence="9 10">YOKOZUNA-1</strain>
    </source>
</reference>
<feature type="transmembrane region" description="Helical" evidence="7">
    <location>
        <begin position="408"/>
        <end position="430"/>
    </location>
</feature>
<protein>
    <recommendedName>
        <fullName evidence="8">Major facilitator superfamily (MFS) profile domain-containing protein</fullName>
    </recommendedName>
</protein>
<feature type="transmembrane region" description="Helical" evidence="7">
    <location>
        <begin position="442"/>
        <end position="461"/>
    </location>
</feature>
<dbReference type="PROSITE" id="PS50850">
    <property type="entry name" value="MFS"/>
    <property type="match status" value="1"/>
</dbReference>
<dbReference type="Proteomes" id="UP000186922">
    <property type="component" value="Unassembled WGS sequence"/>
</dbReference>
<dbReference type="SUPFAM" id="SSF103473">
    <property type="entry name" value="MFS general substrate transporter"/>
    <property type="match status" value="1"/>
</dbReference>
<feature type="transmembrane region" description="Helical" evidence="7">
    <location>
        <begin position="212"/>
        <end position="236"/>
    </location>
</feature>
<keyword evidence="5 7" id="KW-1133">Transmembrane helix</keyword>
<feature type="domain" description="Major facilitator superfamily (MFS) profile" evidence="8">
    <location>
        <begin position="26"/>
        <end position="503"/>
    </location>
</feature>
<evidence type="ECO:0000313" key="9">
    <source>
        <dbReference type="EMBL" id="GAV02634.1"/>
    </source>
</evidence>
<dbReference type="GO" id="GO:0006820">
    <property type="term" value="P:monoatomic anion transport"/>
    <property type="evidence" value="ECO:0007669"/>
    <property type="project" value="TreeGrafter"/>
</dbReference>
<dbReference type="OrthoDB" id="2985014at2759"/>
<dbReference type="PANTHER" id="PTHR11662">
    <property type="entry name" value="SOLUTE CARRIER FAMILY 17"/>
    <property type="match status" value="1"/>
</dbReference>
<dbReference type="Pfam" id="PF07690">
    <property type="entry name" value="MFS_1"/>
    <property type="match status" value="1"/>
</dbReference>
<dbReference type="InterPro" id="IPR011701">
    <property type="entry name" value="MFS"/>
</dbReference>
<comment type="caution">
    <text evidence="9">The sequence shown here is derived from an EMBL/GenBank/DDBJ whole genome shotgun (WGS) entry which is preliminary data.</text>
</comment>
<dbReference type="GO" id="GO:0016020">
    <property type="term" value="C:membrane"/>
    <property type="evidence" value="ECO:0007669"/>
    <property type="project" value="UniProtKB-SubCell"/>
</dbReference>
<keyword evidence="4" id="KW-0769">Symport</keyword>
<organism evidence="9 10">
    <name type="scientific">Ramazzottius varieornatus</name>
    <name type="common">Water bear</name>
    <name type="synonym">Tardigrade</name>
    <dbReference type="NCBI Taxonomy" id="947166"/>
    <lineage>
        <taxon>Eukaryota</taxon>
        <taxon>Metazoa</taxon>
        <taxon>Ecdysozoa</taxon>
        <taxon>Tardigrada</taxon>
        <taxon>Eutardigrada</taxon>
        <taxon>Parachela</taxon>
        <taxon>Hypsibioidea</taxon>
        <taxon>Ramazzottiidae</taxon>
        <taxon>Ramazzottius</taxon>
    </lineage>
</organism>
<dbReference type="Gene3D" id="1.20.1250.20">
    <property type="entry name" value="MFS general substrate transporter like domains"/>
    <property type="match status" value="2"/>
</dbReference>
<dbReference type="EMBL" id="BDGG01000008">
    <property type="protein sequence ID" value="GAV02634.1"/>
    <property type="molecule type" value="Genomic_DNA"/>
</dbReference>
<dbReference type="PANTHER" id="PTHR11662:SF399">
    <property type="entry name" value="FI19708P1-RELATED"/>
    <property type="match status" value="1"/>
</dbReference>
<comment type="subcellular location">
    <subcellularLocation>
        <location evidence="1">Membrane</location>
        <topology evidence="1">Multi-pass membrane protein</topology>
    </subcellularLocation>
</comment>
<keyword evidence="6 7" id="KW-0472">Membrane</keyword>
<proteinExistence type="predicted"/>
<gene>
    <name evidence="9" type="primary">RvY_13174</name>
    <name evidence="9" type="synonym">RvY_13174.1</name>
    <name evidence="9" type="ORF">RvY_13174-1</name>
</gene>
<dbReference type="InterPro" id="IPR005829">
    <property type="entry name" value="Sugar_transporter_CS"/>
</dbReference>
<dbReference type="InterPro" id="IPR050382">
    <property type="entry name" value="MFS_Na/Anion_cotransporter"/>
</dbReference>
<accession>A0A1D1VUJ0</accession>
<dbReference type="STRING" id="947166.A0A1D1VUJ0"/>
<dbReference type="InterPro" id="IPR036259">
    <property type="entry name" value="MFS_trans_sf"/>
</dbReference>
<dbReference type="FunFam" id="1.20.1250.20:FF:000003">
    <property type="entry name" value="Solute carrier family 17 member 3"/>
    <property type="match status" value="1"/>
</dbReference>
<feature type="transmembrane region" description="Helical" evidence="7">
    <location>
        <begin position="384"/>
        <end position="402"/>
    </location>
</feature>
<sequence>MDPLLPVNVIPVKGLYGSGNIGHRHLLMVLVFVGFIFMYASRVALSISMVAMTVPVVRNVSVAQNASHQDTCYNPRAPALTSTPASVWSSNDSSLPTASPSVFFLQAQVHPGRKFNWDAETQGILHGSFFYGYLVSQVPGGWIAHKYGAKLPFAFCMLVLGLLTLLSPLAANTSVWVFFLVRVLSGICQGAIWPTVGALWSQWAPPLERGRLLSLSYSGSQVGTVFGMYVAGVVAQNHGWEAIFYCFGALCLVWVVLWMLLAHNTPNLHPRISVEERDYINSSFQTGATVSSRKKKVVPWLAICTSAPVCALLLVEIFHSYAFYVIISNMPTYLNNIHRFSLKSNGLLSAMPYLVRWMVTLVVVSTTDWILTRKFCSATVLRKSMSLCAFIGCGLSLLGVAFSGCNSVLVVALFTVGVGFSGLNYGGYLVAYFEMSPNYASILLGMGNTAGTISGIVAPYITGVLTNGPNAYSVANWQTVFLIPSGLYAGASVVYGVFATAKRQIWD</sequence>
<feature type="transmembrane region" description="Helical" evidence="7">
    <location>
        <begin position="151"/>
        <end position="170"/>
    </location>
</feature>
<feature type="transmembrane region" description="Helical" evidence="7">
    <location>
        <begin position="242"/>
        <end position="261"/>
    </location>
</feature>
<dbReference type="GO" id="GO:0015293">
    <property type="term" value="F:symporter activity"/>
    <property type="evidence" value="ECO:0007669"/>
    <property type="project" value="UniProtKB-KW"/>
</dbReference>
<feature type="transmembrane region" description="Helical" evidence="7">
    <location>
        <begin position="347"/>
        <end position="372"/>
    </location>
</feature>
<feature type="transmembrane region" description="Helical" evidence="7">
    <location>
        <begin position="481"/>
        <end position="501"/>
    </location>
</feature>
<evidence type="ECO:0000256" key="6">
    <source>
        <dbReference type="ARBA" id="ARBA00023136"/>
    </source>
</evidence>
<evidence type="ECO:0000256" key="2">
    <source>
        <dbReference type="ARBA" id="ARBA00022448"/>
    </source>
</evidence>
<evidence type="ECO:0000256" key="5">
    <source>
        <dbReference type="ARBA" id="ARBA00022989"/>
    </source>
</evidence>